<dbReference type="EMBL" id="FOHE01000006">
    <property type="protein sequence ID" value="SET17008.1"/>
    <property type="molecule type" value="Genomic_DNA"/>
</dbReference>
<feature type="signal peptide" evidence="8">
    <location>
        <begin position="1"/>
        <end position="24"/>
    </location>
</feature>
<dbReference type="NCBIfam" id="TIGR02887">
    <property type="entry name" value="spore_ger_x_C"/>
    <property type="match status" value="1"/>
</dbReference>
<protein>
    <submittedName>
        <fullName evidence="11">Spore germination protein</fullName>
    </submittedName>
</protein>
<dbReference type="PANTHER" id="PTHR35789:SF1">
    <property type="entry name" value="SPORE GERMINATION PROTEIN B3"/>
    <property type="match status" value="1"/>
</dbReference>
<dbReference type="AlphaFoldDB" id="A0A1I0CC76"/>
<feature type="domain" description="Spore germination GerAC-like C-terminal" evidence="9">
    <location>
        <begin position="225"/>
        <end position="384"/>
    </location>
</feature>
<dbReference type="PANTHER" id="PTHR35789">
    <property type="entry name" value="SPORE GERMINATION PROTEIN B3"/>
    <property type="match status" value="1"/>
</dbReference>
<gene>
    <name evidence="11" type="ORF">SAMN05216389_106146</name>
</gene>
<comment type="similarity">
    <text evidence="2">Belongs to the GerABKC lipoprotein family.</text>
</comment>
<reference evidence="11 12" key="1">
    <citation type="submission" date="2016-10" db="EMBL/GenBank/DDBJ databases">
        <authorList>
            <person name="de Groot N.N."/>
        </authorList>
    </citation>
    <scope>NUCLEOTIDE SEQUENCE [LARGE SCALE GENOMIC DNA]</scope>
    <source>
        <strain evidence="11 12">IBRC-M 10780</strain>
    </source>
</reference>
<dbReference type="Gene3D" id="3.30.300.210">
    <property type="entry name" value="Nutrient germinant receptor protein C, domain 3"/>
    <property type="match status" value="1"/>
</dbReference>
<evidence type="ECO:0000256" key="6">
    <source>
        <dbReference type="ARBA" id="ARBA00023139"/>
    </source>
</evidence>
<sequence length="395" mass="44788">MKNRKRRYPIIPLFCLLICSGCWDSQDLESRAFNYVVAIDLADKSRSDHFQITVTNQFVVPAGVGTSTVESAGQRQAFRNVSSSGESLVDINREISTMLSRTISSQHLKVILISSEVAKQPELFGKIMDFFLRDREMRRGMKVAFVEGNAAQLLQVKPEHINIPGEYMEQLLENHSNAGTIEPLKVGDVQEGLLSDLNFIAPRLKATEDMNIEFDGISVYNSRLNQLTGSLDREETKGLNFLLGKVKDGTIKVNLRENIAVIENLDLSHQVSADVKDETNIRFTIDLFVSGSIAEVFGQEDVTNDTILKELETAYQKAVEKKAKETIQIVQEELQTDALRLDRYLMQHHYQLWKKIRKNWDTRENYFSNSEIKVNVETNIEHPGTSNKTKEGDGD</sequence>
<dbReference type="OrthoDB" id="2569624at2"/>
<proteinExistence type="inferred from homology"/>
<evidence type="ECO:0000259" key="9">
    <source>
        <dbReference type="Pfam" id="PF05504"/>
    </source>
</evidence>
<accession>A0A1I0CC76</accession>
<comment type="subcellular location">
    <subcellularLocation>
        <location evidence="1">Membrane</location>
        <topology evidence="1">Lipid-anchor</topology>
    </subcellularLocation>
</comment>
<dbReference type="InterPro" id="IPR046953">
    <property type="entry name" value="Spore_GerAC-like_C"/>
</dbReference>
<name>A0A1I0CC76_9BACI</name>
<dbReference type="RefSeq" id="WP_090868824.1">
    <property type="nucleotide sequence ID" value="NZ_FOHE01000006.1"/>
</dbReference>
<dbReference type="Pfam" id="PF25198">
    <property type="entry name" value="Spore_GerAC_N"/>
    <property type="match status" value="1"/>
</dbReference>
<evidence type="ECO:0000313" key="12">
    <source>
        <dbReference type="Proteomes" id="UP000198618"/>
    </source>
</evidence>
<evidence type="ECO:0000256" key="2">
    <source>
        <dbReference type="ARBA" id="ARBA00007886"/>
    </source>
</evidence>
<keyword evidence="7" id="KW-0449">Lipoprotein</keyword>
<dbReference type="GO" id="GO:0009847">
    <property type="term" value="P:spore germination"/>
    <property type="evidence" value="ECO:0007669"/>
    <property type="project" value="InterPro"/>
</dbReference>
<feature type="domain" description="Spore germination protein N-terminal" evidence="10">
    <location>
        <begin position="24"/>
        <end position="205"/>
    </location>
</feature>
<dbReference type="GO" id="GO:0016020">
    <property type="term" value="C:membrane"/>
    <property type="evidence" value="ECO:0007669"/>
    <property type="project" value="UniProtKB-SubCell"/>
</dbReference>
<evidence type="ECO:0000256" key="4">
    <source>
        <dbReference type="ARBA" id="ARBA00022729"/>
    </source>
</evidence>
<dbReference type="Pfam" id="PF05504">
    <property type="entry name" value="Spore_GerAC"/>
    <property type="match status" value="1"/>
</dbReference>
<evidence type="ECO:0000256" key="8">
    <source>
        <dbReference type="SAM" id="SignalP"/>
    </source>
</evidence>
<keyword evidence="5" id="KW-0472">Membrane</keyword>
<evidence type="ECO:0000259" key="10">
    <source>
        <dbReference type="Pfam" id="PF25198"/>
    </source>
</evidence>
<evidence type="ECO:0000256" key="3">
    <source>
        <dbReference type="ARBA" id="ARBA00022544"/>
    </source>
</evidence>
<keyword evidence="6" id="KW-0564">Palmitate</keyword>
<dbReference type="InterPro" id="IPR008844">
    <property type="entry name" value="Spore_GerAC-like"/>
</dbReference>
<dbReference type="InterPro" id="IPR057336">
    <property type="entry name" value="GerAC_N"/>
</dbReference>
<keyword evidence="12" id="KW-1185">Reference proteome</keyword>
<keyword evidence="4 8" id="KW-0732">Signal</keyword>
<keyword evidence="3" id="KW-0309">Germination</keyword>
<organism evidence="11 12">
    <name type="scientific">Oceanobacillus limi</name>
    <dbReference type="NCBI Taxonomy" id="930131"/>
    <lineage>
        <taxon>Bacteria</taxon>
        <taxon>Bacillati</taxon>
        <taxon>Bacillota</taxon>
        <taxon>Bacilli</taxon>
        <taxon>Bacillales</taxon>
        <taxon>Bacillaceae</taxon>
        <taxon>Oceanobacillus</taxon>
    </lineage>
</organism>
<evidence type="ECO:0000256" key="7">
    <source>
        <dbReference type="ARBA" id="ARBA00023288"/>
    </source>
</evidence>
<evidence type="ECO:0000256" key="1">
    <source>
        <dbReference type="ARBA" id="ARBA00004635"/>
    </source>
</evidence>
<dbReference type="Proteomes" id="UP000198618">
    <property type="component" value="Unassembled WGS sequence"/>
</dbReference>
<dbReference type="InterPro" id="IPR038501">
    <property type="entry name" value="Spore_GerAC_C_sf"/>
</dbReference>
<evidence type="ECO:0000256" key="5">
    <source>
        <dbReference type="ARBA" id="ARBA00023136"/>
    </source>
</evidence>
<dbReference type="STRING" id="930131.SAMN05216389_106146"/>
<evidence type="ECO:0000313" key="11">
    <source>
        <dbReference type="EMBL" id="SET17008.1"/>
    </source>
</evidence>
<feature type="chain" id="PRO_5039384085" evidence="8">
    <location>
        <begin position="25"/>
        <end position="395"/>
    </location>
</feature>